<keyword evidence="6" id="KW-0548">Nucleotidyltransferase</keyword>
<gene>
    <name evidence="11" type="ORF">GP486_008754</name>
</gene>
<dbReference type="GO" id="GO:0003677">
    <property type="term" value="F:DNA binding"/>
    <property type="evidence" value="ECO:0007669"/>
    <property type="project" value="InterPro"/>
</dbReference>
<dbReference type="SUPFAM" id="SSF56672">
    <property type="entry name" value="DNA/RNA polymerases"/>
    <property type="match status" value="1"/>
</dbReference>
<keyword evidence="5" id="KW-0808">Transferase</keyword>
<dbReference type="AlphaFoldDB" id="A0A9P8I8W8"/>
<evidence type="ECO:0000256" key="1">
    <source>
        <dbReference type="ARBA" id="ARBA00004026"/>
    </source>
</evidence>
<evidence type="ECO:0000256" key="8">
    <source>
        <dbReference type="ARBA" id="ARBA00048552"/>
    </source>
</evidence>
<dbReference type="Gene3D" id="1.10.150.20">
    <property type="entry name" value="5' to 3' exonuclease, C-terminal subdomain"/>
    <property type="match status" value="1"/>
</dbReference>
<reference evidence="11" key="1">
    <citation type="submission" date="2021-03" db="EMBL/GenBank/DDBJ databases">
        <title>Comparative genomics and phylogenomic investigation of the class Geoglossomycetes provide insights into ecological specialization and systematics.</title>
        <authorList>
            <person name="Melie T."/>
            <person name="Pirro S."/>
            <person name="Miller A.N."/>
            <person name="Quandt A."/>
        </authorList>
    </citation>
    <scope>NUCLEOTIDE SEQUENCE</scope>
    <source>
        <strain evidence="11">CAQ_001_2017</strain>
    </source>
</reference>
<protein>
    <recommendedName>
        <fullName evidence="3">DNA-directed RNA polymerase</fullName>
        <ecNumber evidence="3">2.7.7.6</ecNumber>
    </recommendedName>
</protein>
<dbReference type="PANTHER" id="PTHR10102:SF0">
    <property type="entry name" value="DNA-DIRECTED RNA POLYMERASE, MITOCHONDRIAL"/>
    <property type="match status" value="1"/>
</dbReference>
<keyword evidence="12" id="KW-1185">Reference proteome</keyword>
<dbReference type="GO" id="GO:0034245">
    <property type="term" value="C:mitochondrial DNA-directed RNA polymerase complex"/>
    <property type="evidence" value="ECO:0007669"/>
    <property type="project" value="TreeGrafter"/>
</dbReference>
<feature type="domain" description="DNA-directed RNA polymerase C-terminal" evidence="10">
    <location>
        <begin position="106"/>
        <end position="272"/>
    </location>
</feature>
<evidence type="ECO:0000256" key="5">
    <source>
        <dbReference type="ARBA" id="ARBA00022679"/>
    </source>
</evidence>
<evidence type="ECO:0000313" key="11">
    <source>
        <dbReference type="EMBL" id="KAH0538839.1"/>
    </source>
</evidence>
<organism evidence="11 12">
    <name type="scientific">Trichoglossum hirsutum</name>
    <dbReference type="NCBI Taxonomy" id="265104"/>
    <lineage>
        <taxon>Eukaryota</taxon>
        <taxon>Fungi</taxon>
        <taxon>Dikarya</taxon>
        <taxon>Ascomycota</taxon>
        <taxon>Pezizomycotina</taxon>
        <taxon>Geoglossomycetes</taxon>
        <taxon>Geoglossales</taxon>
        <taxon>Geoglossaceae</taxon>
        <taxon>Trichoglossum</taxon>
    </lineage>
</organism>
<dbReference type="InterPro" id="IPR043502">
    <property type="entry name" value="DNA/RNA_pol_sf"/>
</dbReference>
<sequence>MPASVEEPLPIKPENYDSDATVKRQTDLKSYLAREANRKLKPKRIQVLMTIQIARQFAEYERMYFPHNLDSRGRAYPLPGFLNPQGPDFVKALIEFEEGHPVETQEQADWLYIVTANAYGFDKSYLADRVAWCHENEEMILSCATDYQTDHRWMKAGDPFQFLRMCKEYKEFKEVGLGYVSHCVAPVDATCSGLQHYAAMLRDADMGRAVNLVPGLPRQDVYGDVANITIRELVVERSAGNASGRVADDLLKFGVTRKETKRQVMVVPYAGKFSS</sequence>
<comment type="function">
    <text evidence="1">DNA-dependent RNA polymerase catalyzes the transcription of DNA into RNA using the four ribonucleoside triphosphates as substrates.</text>
</comment>
<comment type="caution">
    <text evidence="11">The sequence shown here is derived from an EMBL/GenBank/DDBJ whole genome shotgun (WGS) entry which is preliminary data.</text>
</comment>
<dbReference type="PANTHER" id="PTHR10102">
    <property type="entry name" value="DNA-DIRECTED RNA POLYMERASE, MITOCHONDRIAL"/>
    <property type="match status" value="1"/>
</dbReference>
<dbReference type="InterPro" id="IPR046950">
    <property type="entry name" value="DNA-dir_Rpol_C_phage-type"/>
</dbReference>
<name>A0A9P8I8W8_9PEZI</name>
<dbReference type="EC" id="2.7.7.6" evidence="3"/>
<evidence type="ECO:0000313" key="12">
    <source>
        <dbReference type="Proteomes" id="UP000750711"/>
    </source>
</evidence>
<feature type="region of interest" description="Disordered" evidence="9">
    <location>
        <begin position="1"/>
        <end position="20"/>
    </location>
</feature>
<comment type="catalytic activity">
    <reaction evidence="8">
        <text>RNA(n) + a ribonucleoside 5'-triphosphate = RNA(n+1) + diphosphate</text>
        <dbReference type="Rhea" id="RHEA:21248"/>
        <dbReference type="Rhea" id="RHEA-COMP:14527"/>
        <dbReference type="Rhea" id="RHEA-COMP:17342"/>
        <dbReference type="ChEBI" id="CHEBI:33019"/>
        <dbReference type="ChEBI" id="CHEBI:61557"/>
        <dbReference type="ChEBI" id="CHEBI:140395"/>
        <dbReference type="EC" id="2.7.7.6"/>
    </reaction>
</comment>
<proteinExistence type="inferred from homology"/>
<dbReference type="GO" id="GO:0006390">
    <property type="term" value="P:mitochondrial transcription"/>
    <property type="evidence" value="ECO:0007669"/>
    <property type="project" value="TreeGrafter"/>
</dbReference>
<feature type="non-terminal residue" evidence="11">
    <location>
        <position position="275"/>
    </location>
</feature>
<comment type="similarity">
    <text evidence="2">Belongs to the phage and mitochondrial RNA polymerase family.</text>
</comment>
<evidence type="ECO:0000256" key="7">
    <source>
        <dbReference type="ARBA" id="ARBA00023163"/>
    </source>
</evidence>
<evidence type="ECO:0000256" key="2">
    <source>
        <dbReference type="ARBA" id="ARBA00009493"/>
    </source>
</evidence>
<dbReference type="GO" id="GO:0003899">
    <property type="term" value="F:DNA-directed RNA polymerase activity"/>
    <property type="evidence" value="ECO:0007669"/>
    <property type="project" value="UniProtKB-EC"/>
</dbReference>
<evidence type="ECO:0000256" key="9">
    <source>
        <dbReference type="SAM" id="MobiDB-lite"/>
    </source>
</evidence>
<dbReference type="EMBL" id="JAGHQM010003907">
    <property type="protein sequence ID" value="KAH0538839.1"/>
    <property type="molecule type" value="Genomic_DNA"/>
</dbReference>
<accession>A0A9P8I8W8</accession>
<evidence type="ECO:0000256" key="4">
    <source>
        <dbReference type="ARBA" id="ARBA00022478"/>
    </source>
</evidence>
<dbReference type="Proteomes" id="UP000750711">
    <property type="component" value="Unassembled WGS sequence"/>
</dbReference>
<evidence type="ECO:0000256" key="3">
    <source>
        <dbReference type="ARBA" id="ARBA00012418"/>
    </source>
</evidence>
<keyword evidence="7" id="KW-0804">Transcription</keyword>
<dbReference type="InterPro" id="IPR002092">
    <property type="entry name" value="DNA-dir_Rpol_phage-type"/>
</dbReference>
<dbReference type="Pfam" id="PF00940">
    <property type="entry name" value="RNA_pol"/>
    <property type="match status" value="1"/>
</dbReference>
<evidence type="ECO:0000256" key="6">
    <source>
        <dbReference type="ARBA" id="ARBA00022695"/>
    </source>
</evidence>
<evidence type="ECO:0000259" key="10">
    <source>
        <dbReference type="Pfam" id="PF00940"/>
    </source>
</evidence>
<dbReference type="Gene3D" id="1.10.287.280">
    <property type="match status" value="1"/>
</dbReference>
<keyword evidence="4" id="KW-0240">DNA-directed RNA polymerase</keyword>